<sequence length="56" mass="5757">DMGAARITGLRAWGSDELKKGKGSTGLVGVLGVGSGCRRLVEEGVGRRWPGGEGRC</sequence>
<comment type="caution">
    <text evidence="1">The sequence shown here is derived from an EMBL/GenBank/DDBJ whole genome shotgun (WGS) entry which is preliminary data.</text>
</comment>
<reference evidence="1 2" key="1">
    <citation type="journal article" date="2021" name="BMC Genomics">
        <title>Datura genome reveals duplications of psychoactive alkaloid biosynthetic genes and high mutation rate following tissue culture.</title>
        <authorList>
            <person name="Rajewski A."/>
            <person name="Carter-House D."/>
            <person name="Stajich J."/>
            <person name="Litt A."/>
        </authorList>
    </citation>
    <scope>NUCLEOTIDE SEQUENCE [LARGE SCALE GENOMIC DNA]</scope>
    <source>
        <strain evidence="1">AR-01</strain>
    </source>
</reference>
<keyword evidence="2" id="KW-1185">Reference proteome</keyword>
<dbReference type="Proteomes" id="UP000823775">
    <property type="component" value="Unassembled WGS sequence"/>
</dbReference>
<evidence type="ECO:0000313" key="1">
    <source>
        <dbReference type="EMBL" id="MCE3050222.1"/>
    </source>
</evidence>
<proteinExistence type="predicted"/>
<evidence type="ECO:0000313" key="2">
    <source>
        <dbReference type="Proteomes" id="UP000823775"/>
    </source>
</evidence>
<dbReference type="EMBL" id="JACEIK010007405">
    <property type="protein sequence ID" value="MCE3050222.1"/>
    <property type="molecule type" value="Genomic_DNA"/>
</dbReference>
<gene>
    <name evidence="1" type="ORF">HAX54_046690</name>
</gene>
<organism evidence="1 2">
    <name type="scientific">Datura stramonium</name>
    <name type="common">Jimsonweed</name>
    <name type="synonym">Common thornapple</name>
    <dbReference type="NCBI Taxonomy" id="4076"/>
    <lineage>
        <taxon>Eukaryota</taxon>
        <taxon>Viridiplantae</taxon>
        <taxon>Streptophyta</taxon>
        <taxon>Embryophyta</taxon>
        <taxon>Tracheophyta</taxon>
        <taxon>Spermatophyta</taxon>
        <taxon>Magnoliopsida</taxon>
        <taxon>eudicotyledons</taxon>
        <taxon>Gunneridae</taxon>
        <taxon>Pentapetalae</taxon>
        <taxon>asterids</taxon>
        <taxon>lamiids</taxon>
        <taxon>Solanales</taxon>
        <taxon>Solanaceae</taxon>
        <taxon>Solanoideae</taxon>
        <taxon>Datureae</taxon>
        <taxon>Datura</taxon>
    </lineage>
</organism>
<feature type="non-terminal residue" evidence="1">
    <location>
        <position position="1"/>
    </location>
</feature>
<protein>
    <submittedName>
        <fullName evidence="1">Uncharacterized protein</fullName>
    </submittedName>
</protein>
<name>A0ABS8WL52_DATST</name>
<accession>A0ABS8WL52</accession>